<feature type="domain" description="DUF2147" evidence="2">
    <location>
        <begin position="29"/>
        <end position="130"/>
    </location>
</feature>
<protein>
    <submittedName>
        <fullName evidence="3">DUF2147 domain-containing protein</fullName>
    </submittedName>
</protein>
<dbReference type="EMBL" id="JBHUMP010000003">
    <property type="protein sequence ID" value="MFD2738947.1"/>
    <property type="molecule type" value="Genomic_DNA"/>
</dbReference>
<organism evidence="3 4">
    <name type="scientific">Sulfitobacter aestuarii</name>
    <dbReference type="NCBI Taxonomy" id="2161676"/>
    <lineage>
        <taxon>Bacteria</taxon>
        <taxon>Pseudomonadati</taxon>
        <taxon>Pseudomonadota</taxon>
        <taxon>Alphaproteobacteria</taxon>
        <taxon>Rhodobacterales</taxon>
        <taxon>Roseobacteraceae</taxon>
        <taxon>Sulfitobacter</taxon>
    </lineage>
</organism>
<keyword evidence="1" id="KW-0732">Signal</keyword>
<dbReference type="Gene3D" id="2.40.128.520">
    <property type="match status" value="1"/>
</dbReference>
<dbReference type="Pfam" id="PF09917">
    <property type="entry name" value="DUF2147"/>
    <property type="match status" value="1"/>
</dbReference>
<dbReference type="PANTHER" id="PTHR36919:SF2">
    <property type="entry name" value="BLL6627 PROTEIN"/>
    <property type="match status" value="1"/>
</dbReference>
<name>A0ABW5TZ52_9RHOB</name>
<evidence type="ECO:0000256" key="1">
    <source>
        <dbReference type="SAM" id="SignalP"/>
    </source>
</evidence>
<dbReference type="PANTHER" id="PTHR36919">
    <property type="entry name" value="BLR1215 PROTEIN"/>
    <property type="match status" value="1"/>
</dbReference>
<dbReference type="InterPro" id="IPR019223">
    <property type="entry name" value="DUF2147"/>
</dbReference>
<gene>
    <name evidence="3" type="ORF">ACFSUD_05160</name>
</gene>
<evidence type="ECO:0000313" key="3">
    <source>
        <dbReference type="EMBL" id="MFD2738947.1"/>
    </source>
</evidence>
<proteinExistence type="predicted"/>
<dbReference type="Proteomes" id="UP001597474">
    <property type="component" value="Unassembled WGS sequence"/>
</dbReference>
<accession>A0ABW5TZ52</accession>
<sequence>MHLLRILIGLAFITALPISATAQEAMAHGVWKSTPDRNGLVVHVRTKPCGAALCGTVERAKDRRGYDKRSSAVGRKIIWDMKPASDGVYRGKLWERDRNRTLDARLSVEGNALRLQQCDDNGCKDVIWTRLR</sequence>
<feature type="signal peptide" evidence="1">
    <location>
        <begin position="1"/>
        <end position="22"/>
    </location>
</feature>
<evidence type="ECO:0000259" key="2">
    <source>
        <dbReference type="Pfam" id="PF09917"/>
    </source>
</evidence>
<evidence type="ECO:0000313" key="4">
    <source>
        <dbReference type="Proteomes" id="UP001597474"/>
    </source>
</evidence>
<comment type="caution">
    <text evidence="3">The sequence shown here is derived from an EMBL/GenBank/DDBJ whole genome shotgun (WGS) entry which is preliminary data.</text>
</comment>
<reference evidence="4" key="1">
    <citation type="journal article" date="2019" name="Int. J. Syst. Evol. Microbiol.">
        <title>The Global Catalogue of Microorganisms (GCM) 10K type strain sequencing project: providing services to taxonomists for standard genome sequencing and annotation.</title>
        <authorList>
            <consortium name="The Broad Institute Genomics Platform"/>
            <consortium name="The Broad Institute Genome Sequencing Center for Infectious Disease"/>
            <person name="Wu L."/>
            <person name="Ma J."/>
        </authorList>
    </citation>
    <scope>NUCLEOTIDE SEQUENCE [LARGE SCALE GENOMIC DNA]</scope>
    <source>
        <strain evidence="4">TISTR 2562</strain>
    </source>
</reference>
<dbReference type="RefSeq" id="WP_386372123.1">
    <property type="nucleotide sequence ID" value="NZ_JBHUMP010000003.1"/>
</dbReference>
<feature type="chain" id="PRO_5045773086" evidence="1">
    <location>
        <begin position="23"/>
        <end position="132"/>
    </location>
</feature>
<keyword evidence="4" id="KW-1185">Reference proteome</keyword>